<name>V8G7W0_9BURK</name>
<dbReference type="AlphaFoldDB" id="V8G7W0"/>
<evidence type="ECO:0000313" key="8">
    <source>
        <dbReference type="Proteomes" id="UP000018766"/>
    </source>
</evidence>
<feature type="transmembrane region" description="Helical" evidence="6">
    <location>
        <begin position="39"/>
        <end position="59"/>
    </location>
</feature>
<feature type="transmembrane region" description="Helical" evidence="6">
    <location>
        <begin position="71"/>
        <end position="90"/>
    </location>
</feature>
<keyword evidence="8" id="KW-1185">Reference proteome</keyword>
<organism evidence="7 8">
    <name type="scientific">Pelistega indica</name>
    <dbReference type="NCBI Taxonomy" id="1414851"/>
    <lineage>
        <taxon>Bacteria</taxon>
        <taxon>Pseudomonadati</taxon>
        <taxon>Pseudomonadota</taxon>
        <taxon>Betaproteobacteria</taxon>
        <taxon>Burkholderiales</taxon>
        <taxon>Alcaligenaceae</taxon>
        <taxon>Pelistega</taxon>
    </lineage>
</organism>
<dbReference type="InterPro" id="IPR005538">
    <property type="entry name" value="LrgA/CidA"/>
</dbReference>
<accession>V8G7W0</accession>
<keyword evidence="5 6" id="KW-0472">Membrane</keyword>
<dbReference type="GO" id="GO:0005886">
    <property type="term" value="C:plasma membrane"/>
    <property type="evidence" value="ECO:0007669"/>
    <property type="project" value="UniProtKB-SubCell"/>
</dbReference>
<dbReference type="OrthoDB" id="3176438at2"/>
<comment type="subcellular location">
    <subcellularLocation>
        <location evidence="1">Cell membrane</location>
        <topology evidence="1">Multi-pass membrane protein</topology>
    </subcellularLocation>
</comment>
<feature type="transmembrane region" description="Helical" evidence="6">
    <location>
        <begin position="102"/>
        <end position="126"/>
    </location>
</feature>
<keyword evidence="2" id="KW-1003">Cell membrane</keyword>
<feature type="transmembrane region" description="Helical" evidence="6">
    <location>
        <begin position="12"/>
        <end position="33"/>
    </location>
</feature>
<evidence type="ECO:0000256" key="4">
    <source>
        <dbReference type="ARBA" id="ARBA00022989"/>
    </source>
</evidence>
<evidence type="ECO:0000313" key="7">
    <source>
        <dbReference type="EMBL" id="ETD72196.1"/>
    </source>
</evidence>
<dbReference type="EMBL" id="AYSV01000073">
    <property type="protein sequence ID" value="ETD72196.1"/>
    <property type="molecule type" value="Genomic_DNA"/>
</dbReference>
<dbReference type="PANTHER" id="PTHR33931">
    <property type="entry name" value="HOLIN-LIKE PROTEIN CIDA-RELATED"/>
    <property type="match status" value="1"/>
</dbReference>
<dbReference type="Proteomes" id="UP000018766">
    <property type="component" value="Unassembled WGS sequence"/>
</dbReference>
<keyword evidence="4 6" id="KW-1133">Transmembrane helix</keyword>
<dbReference type="Pfam" id="PF03788">
    <property type="entry name" value="LrgA"/>
    <property type="match status" value="1"/>
</dbReference>
<keyword evidence="3 6" id="KW-0812">Transmembrane</keyword>
<gene>
    <name evidence="7" type="ORF">V757_05740</name>
</gene>
<evidence type="ECO:0000256" key="6">
    <source>
        <dbReference type="SAM" id="Phobius"/>
    </source>
</evidence>
<evidence type="ECO:0000256" key="3">
    <source>
        <dbReference type="ARBA" id="ARBA00022692"/>
    </source>
</evidence>
<dbReference type="PANTHER" id="PTHR33931:SF2">
    <property type="entry name" value="HOLIN-LIKE PROTEIN CIDA"/>
    <property type="match status" value="1"/>
</dbReference>
<reference evidence="7 8" key="1">
    <citation type="submission" date="2013-11" db="EMBL/GenBank/DDBJ databases">
        <title>Genomic analysis of Pelistega sp. HM-7.</title>
        <authorList>
            <person name="Kumbhare S.V."/>
            <person name="Shetty S.A."/>
            <person name="Sharma O."/>
            <person name="Dhotre D.P."/>
        </authorList>
    </citation>
    <scope>NUCLEOTIDE SEQUENCE [LARGE SCALE GENOMIC DNA]</scope>
    <source>
        <strain evidence="7 8">HM-7</strain>
    </source>
</reference>
<protein>
    <submittedName>
        <fullName evidence="7">Transporter</fullName>
    </submittedName>
</protein>
<evidence type="ECO:0000256" key="2">
    <source>
        <dbReference type="ARBA" id="ARBA00022475"/>
    </source>
</evidence>
<comment type="caution">
    <text evidence="7">The sequence shown here is derived from an EMBL/GenBank/DDBJ whole genome shotgun (WGS) entry which is preliminary data.</text>
</comment>
<sequence length="140" mass="15627">MIVKKLPYKIGSLSQLLLQLAILFAFWYVGYFISSYFNLSLSAGVTGLFLMLFALLLGVMKLSWVRTGAHWALGHLVLLFVPCVIGLMNYKTLLLTDGWKLIIAVVIGTATVMIVTGYSVKFGFLCEEKLKAYLKKQGRP</sequence>
<evidence type="ECO:0000256" key="1">
    <source>
        <dbReference type="ARBA" id="ARBA00004651"/>
    </source>
</evidence>
<proteinExistence type="predicted"/>
<evidence type="ECO:0000256" key="5">
    <source>
        <dbReference type="ARBA" id="ARBA00023136"/>
    </source>
</evidence>
<dbReference type="RefSeq" id="WP_023950651.1">
    <property type="nucleotide sequence ID" value="NZ_AYSV01000073.1"/>
</dbReference>